<accession>A0A8J4EG23</accession>
<dbReference type="AlphaFoldDB" id="A0A8J4EG23"/>
<evidence type="ECO:0000256" key="1">
    <source>
        <dbReference type="ARBA" id="ARBA00004924"/>
    </source>
</evidence>
<dbReference type="EMBL" id="BOPH01000113">
    <property type="protein sequence ID" value="GIJ73316.1"/>
    <property type="molecule type" value="Genomic_DNA"/>
</dbReference>
<dbReference type="GO" id="GO:0019290">
    <property type="term" value="P:siderophore biosynthetic process"/>
    <property type="evidence" value="ECO:0007669"/>
    <property type="project" value="InterPro"/>
</dbReference>
<dbReference type="InterPro" id="IPR007310">
    <property type="entry name" value="Aerobactin_biosyn_IucA/IucC_N"/>
</dbReference>
<dbReference type="GO" id="GO:0016881">
    <property type="term" value="F:acid-amino acid ligase activity"/>
    <property type="evidence" value="ECO:0007669"/>
    <property type="project" value="UniProtKB-ARBA"/>
</dbReference>
<dbReference type="Gene3D" id="6.10.250.3370">
    <property type="match status" value="1"/>
</dbReference>
<sequence length="475" mass="50723">MSPPTSPCEREHAGWLRTHRPDLADGFAAALPGARAAVLGRLWGAIVREPLHVHGVSGPPAAAEPFAPPPDDLTVGGHRHPAALAAALWPHRPAFAAELDDSVANLALARTTRPPDSAGPAGLTDAEQSIVDGHPLHPCCRTRTGMTVAEVLAYAPEHHPTVDLPVIAVPDDRWTGTLPPLLPMHPWQWDRVRDTHPWLRDTGERRSARPLMSLRTLATADAHLKTAVRVGMTSATRTVSAAAVHNGPALSRLLRPLTTPTFGILAERAAGAALVDGVPSRDLAVVVRDAPALHPGERALPVAALTAGRPRVEDLTDDPVTFLAAFARLLLPPLFRLLDLGVGLEAHGQNLVLVLRDGAPHRLLYRDFGGVRVRPRTLARHGVEVPPLLGDVPTDDPADLETKVLASAVATVLAGLVAHLSRRFHTEPAVLWAAVPAPQHLLARTTLPLKAMTAMRLADTVDDIWTHVPNPLADR</sequence>
<protein>
    <submittedName>
        <fullName evidence="5">Iron transporter</fullName>
    </submittedName>
</protein>
<dbReference type="Gene3D" id="1.10.510.40">
    <property type="match status" value="1"/>
</dbReference>
<dbReference type="Pfam" id="PF06276">
    <property type="entry name" value="FhuF"/>
    <property type="match status" value="1"/>
</dbReference>
<name>A0A8J4EG23_9ACTN</name>
<dbReference type="InterPro" id="IPR022770">
    <property type="entry name" value="IucA/IucC-like_C"/>
</dbReference>
<keyword evidence="6" id="KW-1185">Reference proteome</keyword>
<evidence type="ECO:0000313" key="5">
    <source>
        <dbReference type="EMBL" id="GIJ73316.1"/>
    </source>
</evidence>
<gene>
    <name evidence="5" type="ORF">Voc01_082330</name>
</gene>
<evidence type="ECO:0000256" key="2">
    <source>
        <dbReference type="ARBA" id="ARBA00007832"/>
    </source>
</evidence>
<evidence type="ECO:0000313" key="6">
    <source>
        <dbReference type="Proteomes" id="UP000635606"/>
    </source>
</evidence>
<evidence type="ECO:0000259" key="4">
    <source>
        <dbReference type="Pfam" id="PF06276"/>
    </source>
</evidence>
<feature type="domain" description="Aerobactin siderophore biosynthesis IucA/IucC N-terminal" evidence="3">
    <location>
        <begin position="181"/>
        <end position="307"/>
    </location>
</feature>
<feature type="domain" description="Aerobactin siderophore biosynthesis IucA/IucC-like C-terminal" evidence="4">
    <location>
        <begin position="322"/>
        <end position="435"/>
    </location>
</feature>
<dbReference type="RefSeq" id="WP_239160859.1">
    <property type="nucleotide sequence ID" value="NZ_BOPH01000113.1"/>
</dbReference>
<comment type="caution">
    <text evidence="5">The sequence shown here is derived from an EMBL/GenBank/DDBJ whole genome shotgun (WGS) entry which is preliminary data.</text>
</comment>
<dbReference type="PANTHER" id="PTHR34384:SF5">
    <property type="entry name" value="L-2,3-DIAMINOPROPANOATE--CITRATE LIGASE"/>
    <property type="match status" value="1"/>
</dbReference>
<dbReference type="PANTHER" id="PTHR34384">
    <property type="entry name" value="L-2,3-DIAMINOPROPANOATE--CITRATE LIGASE"/>
    <property type="match status" value="1"/>
</dbReference>
<dbReference type="Pfam" id="PF04183">
    <property type="entry name" value="IucA_IucC"/>
    <property type="match status" value="2"/>
</dbReference>
<dbReference type="Proteomes" id="UP000635606">
    <property type="component" value="Unassembled WGS sequence"/>
</dbReference>
<feature type="domain" description="Aerobactin siderophore biosynthesis IucA/IucC N-terminal" evidence="3">
    <location>
        <begin position="124"/>
        <end position="174"/>
    </location>
</feature>
<proteinExistence type="inferred from homology"/>
<evidence type="ECO:0000259" key="3">
    <source>
        <dbReference type="Pfam" id="PF04183"/>
    </source>
</evidence>
<organism evidence="5 6">
    <name type="scientific">Virgisporangium ochraceum</name>
    <dbReference type="NCBI Taxonomy" id="65505"/>
    <lineage>
        <taxon>Bacteria</taxon>
        <taxon>Bacillati</taxon>
        <taxon>Actinomycetota</taxon>
        <taxon>Actinomycetes</taxon>
        <taxon>Micromonosporales</taxon>
        <taxon>Micromonosporaceae</taxon>
        <taxon>Virgisporangium</taxon>
    </lineage>
</organism>
<comment type="similarity">
    <text evidence="2">Belongs to the IucA/IucC family.</text>
</comment>
<comment type="pathway">
    <text evidence="1">Siderophore biosynthesis.</text>
</comment>
<dbReference type="InterPro" id="IPR037455">
    <property type="entry name" value="LucA/IucC-like"/>
</dbReference>
<reference evidence="5" key="1">
    <citation type="submission" date="2021-01" db="EMBL/GenBank/DDBJ databases">
        <title>Whole genome shotgun sequence of Virgisporangium ochraceum NBRC 16418.</title>
        <authorList>
            <person name="Komaki H."/>
            <person name="Tamura T."/>
        </authorList>
    </citation>
    <scope>NUCLEOTIDE SEQUENCE</scope>
    <source>
        <strain evidence="5">NBRC 16418</strain>
    </source>
</reference>